<feature type="transmembrane region" description="Helical" evidence="11">
    <location>
        <begin position="141"/>
        <end position="160"/>
    </location>
</feature>
<evidence type="ECO:0000259" key="12">
    <source>
        <dbReference type="Pfam" id="PF10502"/>
    </source>
</evidence>
<dbReference type="InterPro" id="IPR019756">
    <property type="entry name" value="Pept_S26A_signal_pept_1_Ser-AS"/>
</dbReference>
<evidence type="ECO:0000256" key="5">
    <source>
        <dbReference type="ARBA" id="ARBA00022824"/>
    </source>
</evidence>
<dbReference type="Pfam" id="PF10502">
    <property type="entry name" value="Peptidase_S26"/>
    <property type="match status" value="1"/>
</dbReference>
<evidence type="ECO:0000256" key="4">
    <source>
        <dbReference type="ARBA" id="ARBA00022801"/>
    </source>
</evidence>
<dbReference type="PROSITE" id="PS00501">
    <property type="entry name" value="SPASE_I_1"/>
    <property type="match status" value="1"/>
</dbReference>
<dbReference type="InterPro" id="IPR019533">
    <property type="entry name" value="Peptidase_S26"/>
</dbReference>
<dbReference type="GO" id="GO:0009003">
    <property type="term" value="F:signal peptidase activity"/>
    <property type="evidence" value="ECO:0007669"/>
    <property type="project" value="UniProtKB-EC"/>
</dbReference>
<gene>
    <name evidence="13" type="ORF">H6H00_11535</name>
</gene>
<dbReference type="InterPro" id="IPR001733">
    <property type="entry name" value="Peptidase_S26B"/>
</dbReference>
<dbReference type="KEGG" id="ppel:H6H00_11535"/>
<dbReference type="EC" id="3.4.21.89" evidence="10"/>
<evidence type="ECO:0000256" key="9">
    <source>
        <dbReference type="ARBA" id="ARBA00045533"/>
    </source>
</evidence>
<evidence type="ECO:0000256" key="1">
    <source>
        <dbReference type="ARBA" id="ARBA00004648"/>
    </source>
</evidence>
<organism evidence="13 14">
    <name type="scientific">Pseudonocardia petroleophila</name>
    <dbReference type="NCBI Taxonomy" id="37331"/>
    <lineage>
        <taxon>Bacteria</taxon>
        <taxon>Bacillati</taxon>
        <taxon>Actinomycetota</taxon>
        <taxon>Actinomycetes</taxon>
        <taxon>Pseudonocardiales</taxon>
        <taxon>Pseudonocardiaceae</taxon>
        <taxon>Pseudonocardia</taxon>
    </lineage>
</organism>
<name>A0A7G7MNU5_9PSEU</name>
<feature type="domain" description="Peptidase S26" evidence="12">
    <location>
        <begin position="16"/>
        <end position="76"/>
    </location>
</feature>
<dbReference type="AlphaFoldDB" id="A0A7G7MNU5"/>
<dbReference type="SUPFAM" id="SSF51306">
    <property type="entry name" value="LexA/Signal peptidase"/>
    <property type="match status" value="1"/>
</dbReference>
<reference evidence="13 14" key="1">
    <citation type="submission" date="2020-08" db="EMBL/GenBank/DDBJ databases">
        <authorList>
            <person name="Mo P."/>
        </authorList>
    </citation>
    <scope>NUCLEOTIDE SEQUENCE [LARGE SCALE GENOMIC DNA]</scope>
    <source>
        <strain evidence="13 14">CGMCC 4.1532</strain>
    </source>
</reference>
<keyword evidence="7 11" id="KW-1133">Transmembrane helix</keyword>
<protein>
    <recommendedName>
        <fullName evidence="10">Signal peptidase I</fullName>
        <ecNumber evidence="10">3.4.21.89</ecNumber>
    </recommendedName>
</protein>
<keyword evidence="5" id="KW-0256">Endoplasmic reticulum</keyword>
<dbReference type="CDD" id="cd06530">
    <property type="entry name" value="S26_SPase_I"/>
    <property type="match status" value="1"/>
</dbReference>
<evidence type="ECO:0000256" key="11">
    <source>
        <dbReference type="SAM" id="Phobius"/>
    </source>
</evidence>
<evidence type="ECO:0000313" key="13">
    <source>
        <dbReference type="EMBL" id="QNG54456.1"/>
    </source>
</evidence>
<evidence type="ECO:0000256" key="3">
    <source>
        <dbReference type="ARBA" id="ARBA00022692"/>
    </source>
</evidence>
<keyword evidence="4 13" id="KW-0378">Hydrolase</keyword>
<dbReference type="RefSeq" id="WP_185721274.1">
    <property type="nucleotide sequence ID" value="NZ_BAAAWI010000001.1"/>
</dbReference>
<keyword evidence="14" id="KW-1185">Reference proteome</keyword>
<keyword evidence="8 11" id="KW-0472">Membrane</keyword>
<keyword evidence="3 11" id="KW-0812">Transmembrane</keyword>
<dbReference type="EMBL" id="CP060131">
    <property type="protein sequence ID" value="QNG54456.1"/>
    <property type="molecule type" value="Genomic_DNA"/>
</dbReference>
<evidence type="ECO:0000256" key="10">
    <source>
        <dbReference type="NCBIfam" id="TIGR02228"/>
    </source>
</evidence>
<dbReference type="GO" id="GO:0006465">
    <property type="term" value="P:signal peptide processing"/>
    <property type="evidence" value="ECO:0007669"/>
    <property type="project" value="UniProtKB-UniRule"/>
</dbReference>
<keyword evidence="6" id="KW-0735">Signal-anchor</keyword>
<dbReference type="Proteomes" id="UP000515728">
    <property type="component" value="Chromosome"/>
</dbReference>
<proteinExistence type="predicted"/>
<dbReference type="GO" id="GO:0016020">
    <property type="term" value="C:membrane"/>
    <property type="evidence" value="ECO:0007669"/>
    <property type="project" value="UniProtKB-UniRule"/>
</dbReference>
<evidence type="ECO:0000256" key="8">
    <source>
        <dbReference type="ARBA" id="ARBA00023136"/>
    </source>
</evidence>
<keyword evidence="2" id="KW-0645">Protease</keyword>
<evidence type="ECO:0000256" key="2">
    <source>
        <dbReference type="ARBA" id="ARBA00022670"/>
    </source>
</evidence>
<accession>A0A7G7MNU5</accession>
<evidence type="ECO:0000313" key="14">
    <source>
        <dbReference type="Proteomes" id="UP000515728"/>
    </source>
</evidence>
<dbReference type="InterPro" id="IPR036286">
    <property type="entry name" value="LexA/Signal_pep-like_sf"/>
</dbReference>
<evidence type="ECO:0000256" key="7">
    <source>
        <dbReference type="ARBA" id="ARBA00022989"/>
    </source>
</evidence>
<comment type="function">
    <text evidence="9">Catalytic component of the signal peptidase complex (SPC) which catalyzes the cleavage of N-terminal signal sequences from nascent proteins as they are translocated into the lumen of the endoplasmic reticulum. Specifically cleaves N-terminal signal peptides that contain a hydrophobic alpha-helix (h-region) shorter than 18-20 amino acids.</text>
</comment>
<sequence length="171" mass="17584">MLARRLWSALLTLLVLAAVALALAVAVVPAVVGGSTLTVLSGSMEPTLPVGSVVVVRPQPVEGIAAGDIVTFLARDPGSDATRVVTHRVVEVLPGPEFRTRGDANPDPDPGLVAPADVRGVEWYAVPWVGSAMEFVRTPTGLLVGGGALLLLIGAGLLLPRRPEPVSPGRP</sequence>
<dbReference type="NCBIfam" id="TIGR02228">
    <property type="entry name" value="sigpep_I_arch"/>
    <property type="match status" value="1"/>
</dbReference>
<dbReference type="GO" id="GO:0004252">
    <property type="term" value="F:serine-type endopeptidase activity"/>
    <property type="evidence" value="ECO:0007669"/>
    <property type="project" value="UniProtKB-UniRule"/>
</dbReference>
<evidence type="ECO:0000256" key="6">
    <source>
        <dbReference type="ARBA" id="ARBA00022968"/>
    </source>
</evidence>
<comment type="subcellular location">
    <subcellularLocation>
        <location evidence="1">Endoplasmic reticulum membrane</location>
        <topology evidence="1">Single-pass type II membrane protein</topology>
    </subcellularLocation>
</comment>